<feature type="domain" description="F-box associated beta-propeller type 3" evidence="1">
    <location>
        <begin position="18"/>
        <end position="208"/>
    </location>
</feature>
<dbReference type="PANTHER" id="PTHR31111:SF133">
    <property type="entry name" value="OS07G0196600 PROTEIN"/>
    <property type="match status" value="1"/>
</dbReference>
<name>A0A0A9EXL5_ARUDO</name>
<dbReference type="InterPro" id="IPR013187">
    <property type="entry name" value="F-box-assoc_dom_typ3"/>
</dbReference>
<protein>
    <recommendedName>
        <fullName evidence="1">F-box associated beta-propeller type 3 domain-containing protein</fullName>
    </recommendedName>
</protein>
<dbReference type="EMBL" id="GBRH01194187">
    <property type="protein sequence ID" value="JAE03709.1"/>
    <property type="molecule type" value="Transcribed_RNA"/>
</dbReference>
<dbReference type="Pfam" id="PF08268">
    <property type="entry name" value="FBA_3"/>
    <property type="match status" value="1"/>
</dbReference>
<evidence type="ECO:0000313" key="2">
    <source>
        <dbReference type="EMBL" id="JAE03709.1"/>
    </source>
</evidence>
<dbReference type="InterPro" id="IPR017451">
    <property type="entry name" value="F-box-assoc_interact_dom"/>
</dbReference>
<accession>A0A0A9EXL5</accession>
<organism evidence="2">
    <name type="scientific">Arundo donax</name>
    <name type="common">Giant reed</name>
    <name type="synonym">Donax arundinaceus</name>
    <dbReference type="NCBI Taxonomy" id="35708"/>
    <lineage>
        <taxon>Eukaryota</taxon>
        <taxon>Viridiplantae</taxon>
        <taxon>Streptophyta</taxon>
        <taxon>Embryophyta</taxon>
        <taxon>Tracheophyta</taxon>
        <taxon>Spermatophyta</taxon>
        <taxon>Magnoliopsida</taxon>
        <taxon>Liliopsida</taxon>
        <taxon>Poales</taxon>
        <taxon>Poaceae</taxon>
        <taxon>PACMAD clade</taxon>
        <taxon>Arundinoideae</taxon>
        <taxon>Arundineae</taxon>
        <taxon>Arundo</taxon>
    </lineage>
</organism>
<reference evidence="2" key="1">
    <citation type="submission" date="2014-09" db="EMBL/GenBank/DDBJ databases">
        <authorList>
            <person name="Magalhaes I.L.F."/>
            <person name="Oliveira U."/>
            <person name="Santos F.R."/>
            <person name="Vidigal T.H.D.A."/>
            <person name="Brescovit A.D."/>
            <person name="Santos A.J."/>
        </authorList>
    </citation>
    <scope>NUCLEOTIDE SEQUENCE</scope>
    <source>
        <tissue evidence="2">Shoot tissue taken approximately 20 cm above the soil surface</tissue>
    </source>
</reference>
<dbReference type="NCBIfam" id="TIGR01640">
    <property type="entry name" value="F_box_assoc_1"/>
    <property type="match status" value="1"/>
</dbReference>
<dbReference type="AlphaFoldDB" id="A0A0A9EXL5"/>
<proteinExistence type="predicted"/>
<dbReference type="PANTHER" id="PTHR31111">
    <property type="entry name" value="BNAA05G37150D PROTEIN-RELATED"/>
    <property type="match status" value="1"/>
</dbReference>
<reference evidence="2" key="2">
    <citation type="journal article" date="2015" name="Data Brief">
        <title>Shoot transcriptome of the giant reed, Arundo donax.</title>
        <authorList>
            <person name="Barrero R.A."/>
            <person name="Guerrero F.D."/>
            <person name="Moolhuijzen P."/>
            <person name="Goolsby J.A."/>
            <person name="Tidwell J."/>
            <person name="Bellgard S.E."/>
            <person name="Bellgard M.I."/>
        </authorList>
    </citation>
    <scope>NUCLEOTIDE SEQUENCE</scope>
    <source>
        <tissue evidence="2">Shoot tissue taken approximately 20 cm above the soil surface</tissue>
    </source>
</reference>
<sequence>MAGRERVVSIQLDRICTLETMVEYQLLNPATGAVCALPEGFAKEHARKQDIFDYRTFVSFGQVASIGEYKVLRVVDNRSDYRPMQLYKVFTLDGSNHARWRAKKAPSEIVRLGLFENVGIDGIVYFLSYEPGCIASFDLEAERWRQNLQGPLNDISWGILSMATLSGCLVVVHHTHASSMDLWYLMDAEKGLWVKRHSIQINDQCARYKVNPLLVTWC</sequence>
<evidence type="ECO:0000259" key="1">
    <source>
        <dbReference type="Pfam" id="PF08268"/>
    </source>
</evidence>